<feature type="compositionally biased region" description="Acidic residues" evidence="1">
    <location>
        <begin position="53"/>
        <end position="74"/>
    </location>
</feature>
<name>A0A6P4E2D0_DRORH</name>
<reference evidence="3" key="1">
    <citation type="submission" date="2025-08" db="UniProtKB">
        <authorList>
            <consortium name="RefSeq"/>
        </authorList>
    </citation>
    <scope>IDENTIFICATION</scope>
</reference>
<gene>
    <name evidence="3" type="primary">LOC108038305</name>
</gene>
<sequence>MSSYNQSLNMQSNKILYLFFGVLAVVIAASLSAEAVNEVNDVISDRRFRWEFSEDSDESDDDLQDDDDNGDQDGSDGKSGEFETWQIEDYIPESNETKKSASNEP</sequence>
<feature type="chain" id="PRO_5028154670" evidence="2">
    <location>
        <begin position="29"/>
        <end position="105"/>
    </location>
</feature>
<keyword evidence="2" id="KW-0732">Signal</keyword>
<dbReference type="RefSeq" id="XP_016970564.2">
    <property type="nucleotide sequence ID" value="XM_017115075.2"/>
</dbReference>
<feature type="compositionally biased region" description="Basic and acidic residues" evidence="1">
    <location>
        <begin position="95"/>
        <end position="105"/>
    </location>
</feature>
<proteinExistence type="predicted"/>
<protein>
    <submittedName>
        <fullName evidence="3">Uncharacterized protein LOC108038305</fullName>
    </submittedName>
</protein>
<accession>A0A6P4E2D0</accession>
<evidence type="ECO:0000313" key="3">
    <source>
        <dbReference type="RefSeq" id="XP_016970564.1"/>
    </source>
</evidence>
<dbReference type="AlphaFoldDB" id="A0A6P4E2D0"/>
<feature type="signal peptide" evidence="2">
    <location>
        <begin position="1"/>
        <end position="28"/>
    </location>
</feature>
<evidence type="ECO:0000256" key="1">
    <source>
        <dbReference type="SAM" id="MobiDB-lite"/>
    </source>
</evidence>
<dbReference type="RefSeq" id="XP_016970564.1">
    <property type="nucleotide sequence ID" value="XM_017115075.1"/>
</dbReference>
<dbReference type="GeneID" id="108038305"/>
<organism evidence="3">
    <name type="scientific">Drosophila rhopaloa</name>
    <name type="common">Fruit fly</name>
    <dbReference type="NCBI Taxonomy" id="1041015"/>
    <lineage>
        <taxon>Eukaryota</taxon>
        <taxon>Metazoa</taxon>
        <taxon>Ecdysozoa</taxon>
        <taxon>Arthropoda</taxon>
        <taxon>Hexapoda</taxon>
        <taxon>Insecta</taxon>
        <taxon>Pterygota</taxon>
        <taxon>Neoptera</taxon>
        <taxon>Endopterygota</taxon>
        <taxon>Diptera</taxon>
        <taxon>Brachycera</taxon>
        <taxon>Muscomorpha</taxon>
        <taxon>Ephydroidea</taxon>
        <taxon>Drosophilidae</taxon>
        <taxon>Drosophila</taxon>
        <taxon>Sophophora</taxon>
    </lineage>
</organism>
<feature type="region of interest" description="Disordered" evidence="1">
    <location>
        <begin position="50"/>
        <end position="105"/>
    </location>
</feature>
<evidence type="ECO:0000256" key="2">
    <source>
        <dbReference type="SAM" id="SignalP"/>
    </source>
</evidence>